<feature type="coiled-coil region" evidence="1">
    <location>
        <begin position="66"/>
        <end position="93"/>
    </location>
</feature>
<gene>
    <name evidence="2" type="ORF">METZ01_LOCUS70746</name>
</gene>
<evidence type="ECO:0000313" key="2">
    <source>
        <dbReference type="EMBL" id="SVA17892.1"/>
    </source>
</evidence>
<feature type="non-terminal residue" evidence="2">
    <location>
        <position position="1"/>
    </location>
</feature>
<protein>
    <submittedName>
        <fullName evidence="2">Uncharacterized protein</fullName>
    </submittedName>
</protein>
<sequence length="145" mass="17691">MMIDYLYNYIVNPIFFWYDIYYEYFFQKKKIEKIPEFNNFYDIDNDLIIINYINKKEGLEYILKINRMNEINLKKKIEKLKNMENEKDLFINVAYNGNINLTNRALSIIGPNGEHNLLYKLRVRDLLNFKETINFDSLEIMDQNC</sequence>
<proteinExistence type="predicted"/>
<evidence type="ECO:0000256" key="1">
    <source>
        <dbReference type="SAM" id="Coils"/>
    </source>
</evidence>
<dbReference type="EMBL" id="UINC01004931">
    <property type="protein sequence ID" value="SVA17892.1"/>
    <property type="molecule type" value="Genomic_DNA"/>
</dbReference>
<accession>A0A381TP79</accession>
<dbReference type="AlphaFoldDB" id="A0A381TP79"/>
<reference evidence="2" key="1">
    <citation type="submission" date="2018-05" db="EMBL/GenBank/DDBJ databases">
        <authorList>
            <person name="Lanie J.A."/>
            <person name="Ng W.-L."/>
            <person name="Kazmierczak K.M."/>
            <person name="Andrzejewski T.M."/>
            <person name="Davidsen T.M."/>
            <person name="Wayne K.J."/>
            <person name="Tettelin H."/>
            <person name="Glass J.I."/>
            <person name="Rusch D."/>
            <person name="Podicherti R."/>
            <person name="Tsui H.-C.T."/>
            <person name="Winkler M.E."/>
        </authorList>
    </citation>
    <scope>NUCLEOTIDE SEQUENCE</scope>
</reference>
<keyword evidence="1" id="KW-0175">Coiled coil</keyword>
<name>A0A381TP79_9ZZZZ</name>
<organism evidence="2">
    <name type="scientific">marine metagenome</name>
    <dbReference type="NCBI Taxonomy" id="408172"/>
    <lineage>
        <taxon>unclassified sequences</taxon>
        <taxon>metagenomes</taxon>
        <taxon>ecological metagenomes</taxon>
    </lineage>
</organism>
<feature type="non-terminal residue" evidence="2">
    <location>
        <position position="145"/>
    </location>
</feature>